<evidence type="ECO:0000313" key="1">
    <source>
        <dbReference type="EMBL" id="PNI03254.1"/>
    </source>
</evidence>
<reference evidence="1 2" key="1">
    <citation type="submission" date="2018-01" db="EMBL/GenBank/DDBJ databases">
        <title>Draft genome sequences of six Vibrio diazotrophicus strains isolated from deep-sea sediments of the Baltic Sea.</title>
        <authorList>
            <person name="Castillo D."/>
            <person name="Vandieken V."/>
            <person name="Chiang O."/>
            <person name="Middelboe M."/>
        </authorList>
    </citation>
    <scope>NUCLEOTIDE SEQUENCE [LARGE SCALE GENOMIC DNA]</scope>
    <source>
        <strain evidence="1 2">60.27F</strain>
    </source>
</reference>
<evidence type="ECO:0000313" key="2">
    <source>
        <dbReference type="Proteomes" id="UP000236449"/>
    </source>
</evidence>
<sequence length="189" mass="22224">MKLSKTHLISITTIILITLSWLTHASQCNEQDWNKALVSQQALDRKYNSLAQKYNKWLPSFQQSIFLHLEFSNQELTYLWAKNSNHFRSKIDRQIEAALESRQKISSLVSYLDEISQEVTTQISEWNKIGQDCEVDRLITNEVAAQHYVQSNRQLIQELTNFKQQLFTMRSYYDREILTLQNITSPIPP</sequence>
<dbReference type="AlphaFoldDB" id="A0A2J8HYB1"/>
<organism evidence="1 2">
    <name type="scientific">Vibrio diazotrophicus</name>
    <dbReference type="NCBI Taxonomy" id="685"/>
    <lineage>
        <taxon>Bacteria</taxon>
        <taxon>Pseudomonadati</taxon>
        <taxon>Pseudomonadota</taxon>
        <taxon>Gammaproteobacteria</taxon>
        <taxon>Vibrionales</taxon>
        <taxon>Vibrionaceae</taxon>
        <taxon>Vibrio</taxon>
    </lineage>
</organism>
<dbReference type="RefSeq" id="WP_102966843.1">
    <property type="nucleotide sequence ID" value="NZ_POSK01000012.1"/>
</dbReference>
<comment type="caution">
    <text evidence="1">The sequence shown here is derived from an EMBL/GenBank/DDBJ whole genome shotgun (WGS) entry which is preliminary data.</text>
</comment>
<name>A0A2J8HYB1_VIBDI</name>
<protein>
    <submittedName>
        <fullName evidence="1">Uncharacterized protein</fullName>
    </submittedName>
</protein>
<dbReference type="EMBL" id="POSK01000012">
    <property type="protein sequence ID" value="PNI03254.1"/>
    <property type="molecule type" value="Genomic_DNA"/>
</dbReference>
<dbReference type="OrthoDB" id="5880124at2"/>
<accession>A0A2J8HYB1</accession>
<proteinExistence type="predicted"/>
<gene>
    <name evidence="1" type="ORF">C1N32_16755</name>
</gene>
<dbReference type="Proteomes" id="UP000236449">
    <property type="component" value="Unassembled WGS sequence"/>
</dbReference>